<reference evidence="6" key="1">
    <citation type="submission" date="2016-10" db="EMBL/GenBank/DDBJ databases">
        <authorList>
            <person name="Varghese N."/>
            <person name="Submissions S."/>
        </authorList>
    </citation>
    <scope>NUCLEOTIDE SEQUENCE [LARGE SCALE GENOMIC DNA]</scope>
    <source>
        <strain evidence="6">2SM5</strain>
    </source>
</reference>
<dbReference type="RefSeq" id="WP_090276389.1">
    <property type="nucleotide sequence ID" value="NZ_LT629748.1"/>
</dbReference>
<protein>
    <submittedName>
        <fullName evidence="5">Serine/threonine-protein kinase HipA</fullName>
    </submittedName>
</protein>
<dbReference type="EMBL" id="LT629748">
    <property type="protein sequence ID" value="SDS43541.1"/>
    <property type="molecule type" value="Genomic_DNA"/>
</dbReference>
<dbReference type="PANTHER" id="PTHR37419:SF8">
    <property type="entry name" value="TOXIN YJJJ"/>
    <property type="match status" value="1"/>
</dbReference>
<dbReference type="InterPro" id="IPR016869">
    <property type="entry name" value="UCP028135_HipA-like"/>
</dbReference>
<evidence type="ECO:0000256" key="2">
    <source>
        <dbReference type="ARBA" id="ARBA00022679"/>
    </source>
</evidence>
<keyword evidence="2" id="KW-0808">Transferase</keyword>
<dbReference type="AlphaFoldDB" id="A0A1H1S6H6"/>
<accession>A0A1H1S6H6</accession>
<keyword evidence="3 5" id="KW-0418">Kinase</keyword>
<dbReference type="OrthoDB" id="9805913at2"/>
<dbReference type="Proteomes" id="UP000243426">
    <property type="component" value="Chromosome I"/>
</dbReference>
<evidence type="ECO:0000256" key="1">
    <source>
        <dbReference type="ARBA" id="ARBA00010164"/>
    </source>
</evidence>
<dbReference type="STRING" id="797277.SAMN05216198_1942"/>
<evidence type="ECO:0000313" key="6">
    <source>
        <dbReference type="Proteomes" id="UP000243426"/>
    </source>
</evidence>
<dbReference type="InterPro" id="IPR012893">
    <property type="entry name" value="HipA-like_C"/>
</dbReference>
<dbReference type="PIRSF" id="PIRSF028135">
    <property type="entry name" value="UCP028135_HipA-like"/>
    <property type="match status" value="1"/>
</dbReference>
<gene>
    <name evidence="5" type="ORF">SAMN05216198_1942</name>
</gene>
<organism evidence="5 6">
    <name type="scientific">Halopseudomonas litoralis</name>
    <dbReference type="NCBI Taxonomy" id="797277"/>
    <lineage>
        <taxon>Bacteria</taxon>
        <taxon>Pseudomonadati</taxon>
        <taxon>Pseudomonadota</taxon>
        <taxon>Gammaproteobacteria</taxon>
        <taxon>Pseudomonadales</taxon>
        <taxon>Pseudomonadaceae</taxon>
        <taxon>Halopseudomonas</taxon>
    </lineage>
</organism>
<dbReference type="PANTHER" id="PTHR37419">
    <property type="entry name" value="SERINE/THREONINE-PROTEIN KINASE TOXIN HIPA"/>
    <property type="match status" value="1"/>
</dbReference>
<comment type="similarity">
    <text evidence="1">Belongs to the HipA Ser/Thr kinase family.</text>
</comment>
<evidence type="ECO:0000256" key="3">
    <source>
        <dbReference type="ARBA" id="ARBA00022777"/>
    </source>
</evidence>
<proteinExistence type="inferred from homology"/>
<dbReference type="InterPro" id="IPR052028">
    <property type="entry name" value="HipA_Ser/Thr_kinase"/>
</dbReference>
<sequence length="438" mass="49229">MYEALTIQTFINGEWHDALDLSISDTQAVASTRITTSYKTTYLYDFYEVIDSVFDHAVSVNLPVNWSPEDTKGFPAFVLDIIPAGHAKKSLLKRFIDEKPPETDLDLFLLGRCTPSPIGNLRVKESVEALENTGAEAFARQEVVERTNDFLEYAYEAGAALGGATGAQGEAPKLLLAEGRDGMFYADAMLDDSLVQSHSLVKFARNKVTENDKNILRAEYHYYKAVSSLGLNTVSANGLSLEEAEKPSLWMPRFDRIVDGESVERVAVESVYSLLGNTEPGSRLKHEVVLSKLIELWCSSGQAGEVQELIFEYIRRDLLNRILGNSDNHGRNTSIFRYRGRFDLAPIYDLAPMVLDAEGVTRATKWEAERKGSPMWREICACFPEWYAPDDLYERIRDAAEEFRALPDLLVDMPLDVRQSKAIPVNNLESSFELWGLL</sequence>
<evidence type="ECO:0000259" key="4">
    <source>
        <dbReference type="Pfam" id="PF07804"/>
    </source>
</evidence>
<name>A0A1H1S6H6_9GAMM</name>
<evidence type="ECO:0000313" key="5">
    <source>
        <dbReference type="EMBL" id="SDS43541.1"/>
    </source>
</evidence>
<keyword evidence="6" id="KW-1185">Reference proteome</keyword>
<feature type="domain" description="HipA-like C-terminal" evidence="4">
    <location>
        <begin position="167"/>
        <end position="381"/>
    </location>
</feature>
<dbReference type="GO" id="GO:0004674">
    <property type="term" value="F:protein serine/threonine kinase activity"/>
    <property type="evidence" value="ECO:0007669"/>
    <property type="project" value="TreeGrafter"/>
</dbReference>
<dbReference type="GO" id="GO:0005829">
    <property type="term" value="C:cytosol"/>
    <property type="evidence" value="ECO:0007669"/>
    <property type="project" value="TreeGrafter"/>
</dbReference>
<dbReference type="Pfam" id="PF07804">
    <property type="entry name" value="HipA_C"/>
    <property type="match status" value="1"/>
</dbReference>